<sequence>MKTKIKTTFTTLFIFLLMLSPLVAQENATKPSYISITTLYWNLDRESTDSNDWMAIEKEYLEKVTRKNEFILAASYYMHLYTENSIESKYVQTYASWADIEKAQNRNTELEKLAWPDEAKRTAFLNNRQSFYSNFHSDEIYVPLDGGKYLTERPKEDMVTYVRISKMAFPSDGSNEEFMKLHKQFINTTVMKNDKIKAYYPNVHGWGADRTDFVEAFYIESLDDLDDLTAGNGDAIKAQWPDEEARKAFFKSYNKYFTGVHGDYLYTYIAELSK</sequence>
<keyword evidence="3" id="KW-1185">Reference proteome</keyword>
<name>A0A9X1FM12_9FLAO</name>
<proteinExistence type="predicted"/>
<feature type="chain" id="PRO_5040809234" evidence="1">
    <location>
        <begin position="25"/>
        <end position="274"/>
    </location>
</feature>
<gene>
    <name evidence="2" type="ORF">KXJ69_02545</name>
</gene>
<evidence type="ECO:0000313" key="3">
    <source>
        <dbReference type="Proteomes" id="UP001138686"/>
    </source>
</evidence>
<comment type="caution">
    <text evidence="2">The sequence shown here is derived from an EMBL/GenBank/DDBJ whole genome shotgun (WGS) entry which is preliminary data.</text>
</comment>
<accession>A0A9X1FM12</accession>
<dbReference type="RefSeq" id="WP_219050951.1">
    <property type="nucleotide sequence ID" value="NZ_JAHWDP010000001.1"/>
</dbReference>
<dbReference type="Proteomes" id="UP001138686">
    <property type="component" value="Unassembled WGS sequence"/>
</dbReference>
<feature type="signal peptide" evidence="1">
    <location>
        <begin position="1"/>
        <end position="24"/>
    </location>
</feature>
<organism evidence="2 3">
    <name type="scientific">Halomarinibacterium sedimenti</name>
    <dbReference type="NCBI Taxonomy" id="2857106"/>
    <lineage>
        <taxon>Bacteria</taxon>
        <taxon>Pseudomonadati</taxon>
        <taxon>Bacteroidota</taxon>
        <taxon>Flavobacteriia</taxon>
        <taxon>Flavobacteriales</taxon>
        <taxon>Flavobacteriaceae</taxon>
        <taxon>Halomarinibacterium</taxon>
    </lineage>
</organism>
<dbReference type="EMBL" id="JAHWDP010000001">
    <property type="protein sequence ID" value="MBW2936966.1"/>
    <property type="molecule type" value="Genomic_DNA"/>
</dbReference>
<dbReference type="AlphaFoldDB" id="A0A9X1FM12"/>
<evidence type="ECO:0000313" key="2">
    <source>
        <dbReference type="EMBL" id="MBW2936966.1"/>
    </source>
</evidence>
<reference evidence="2" key="1">
    <citation type="submission" date="2021-07" db="EMBL/GenBank/DDBJ databases">
        <title>Aureisphaera sp. CAU 1614 isolated from sea sediment.</title>
        <authorList>
            <person name="Kim W."/>
        </authorList>
    </citation>
    <scope>NUCLEOTIDE SEQUENCE</scope>
    <source>
        <strain evidence="2">CAU 1614</strain>
    </source>
</reference>
<evidence type="ECO:0000256" key="1">
    <source>
        <dbReference type="SAM" id="SignalP"/>
    </source>
</evidence>
<protein>
    <submittedName>
        <fullName evidence="2">Uncharacterized protein</fullName>
    </submittedName>
</protein>
<keyword evidence="1" id="KW-0732">Signal</keyword>